<dbReference type="EMBL" id="JACPNR010000013">
    <property type="protein sequence ID" value="MBI2679242.1"/>
    <property type="molecule type" value="Genomic_DNA"/>
</dbReference>
<dbReference type="Pfam" id="PF18480">
    <property type="entry name" value="DUF5615"/>
    <property type="match status" value="1"/>
</dbReference>
<evidence type="ECO:0000313" key="3">
    <source>
        <dbReference type="Proteomes" id="UP000779809"/>
    </source>
</evidence>
<evidence type="ECO:0000313" key="2">
    <source>
        <dbReference type="EMBL" id="MBI2679242.1"/>
    </source>
</evidence>
<comment type="caution">
    <text evidence="2">The sequence shown here is derived from an EMBL/GenBank/DDBJ whole genome shotgun (WGS) entry which is preliminary data.</text>
</comment>
<sequence length="110" mass="12619">MKLLYDENLPPELITQLADVFPESRDVRTALPRQASDTAVWQFARSHGFMLATKDNDFEQLAYLRGHPPKVIWLRCGNASTSQIERLLRKSHSRILEFEADTQNALLVLP</sequence>
<reference evidence="2" key="1">
    <citation type="submission" date="2020-07" db="EMBL/GenBank/DDBJ databases">
        <title>Huge and variable diversity of episymbiotic CPR bacteria and DPANN archaea in groundwater ecosystems.</title>
        <authorList>
            <person name="He C.Y."/>
            <person name="Keren R."/>
            <person name="Whittaker M."/>
            <person name="Farag I.F."/>
            <person name="Doudna J."/>
            <person name="Cate J.H.D."/>
            <person name="Banfield J.F."/>
        </authorList>
    </citation>
    <scope>NUCLEOTIDE SEQUENCE</scope>
    <source>
        <strain evidence="2">NC_groundwater_580_Pr5_B-0.1um_64_19</strain>
    </source>
</reference>
<dbReference type="InterPro" id="IPR041049">
    <property type="entry name" value="DUF5615"/>
</dbReference>
<gene>
    <name evidence="2" type="ORF">HYX28_10725</name>
</gene>
<name>A0A932EQG5_9BACT</name>
<dbReference type="Proteomes" id="UP000779809">
    <property type="component" value="Unassembled WGS sequence"/>
</dbReference>
<feature type="domain" description="DUF5615" evidence="1">
    <location>
        <begin position="1"/>
        <end position="103"/>
    </location>
</feature>
<protein>
    <submittedName>
        <fullName evidence="2">DUF5615 family PIN-like protein</fullName>
    </submittedName>
</protein>
<organism evidence="2 3">
    <name type="scientific">Candidatus Korobacter versatilis</name>
    <dbReference type="NCBI Taxonomy" id="658062"/>
    <lineage>
        <taxon>Bacteria</taxon>
        <taxon>Pseudomonadati</taxon>
        <taxon>Acidobacteriota</taxon>
        <taxon>Terriglobia</taxon>
        <taxon>Terriglobales</taxon>
        <taxon>Candidatus Korobacteraceae</taxon>
        <taxon>Candidatus Korobacter</taxon>
    </lineage>
</organism>
<accession>A0A932EQG5</accession>
<dbReference type="AlphaFoldDB" id="A0A932EQG5"/>
<evidence type="ECO:0000259" key="1">
    <source>
        <dbReference type="Pfam" id="PF18480"/>
    </source>
</evidence>
<proteinExistence type="predicted"/>